<dbReference type="Pfam" id="PF13366">
    <property type="entry name" value="PDDEXK_3"/>
    <property type="match status" value="1"/>
</dbReference>
<keyword evidence="1" id="KW-0472">Membrane</keyword>
<dbReference type="EMBL" id="MFKK01000010">
    <property type="protein sequence ID" value="OGG41692.1"/>
    <property type="molecule type" value="Genomic_DNA"/>
</dbReference>
<evidence type="ECO:0008006" key="4">
    <source>
        <dbReference type="Google" id="ProtNLM"/>
    </source>
</evidence>
<gene>
    <name evidence="2" type="ORF">A3A21_03730</name>
</gene>
<feature type="transmembrane region" description="Helical" evidence="1">
    <location>
        <begin position="143"/>
        <end position="168"/>
    </location>
</feature>
<feature type="non-terminal residue" evidence="2">
    <location>
        <position position="1"/>
    </location>
</feature>
<comment type="caution">
    <text evidence="2">The sequence shown here is derived from an EMBL/GenBank/DDBJ whole genome shotgun (WGS) entry which is preliminary data.</text>
</comment>
<dbReference type="NCBIfam" id="TIGR04256">
    <property type="entry name" value="GxxExxY"/>
    <property type="match status" value="1"/>
</dbReference>
<keyword evidence="1" id="KW-1133">Transmembrane helix</keyword>
<accession>A0A1F6BY45</accession>
<evidence type="ECO:0000256" key="1">
    <source>
        <dbReference type="SAM" id="Phobius"/>
    </source>
</evidence>
<dbReference type="InterPro" id="IPR026350">
    <property type="entry name" value="GxxExxY"/>
</dbReference>
<reference evidence="2 3" key="1">
    <citation type="journal article" date="2016" name="Nat. Commun.">
        <title>Thousands of microbial genomes shed light on interconnected biogeochemical processes in an aquifer system.</title>
        <authorList>
            <person name="Anantharaman K."/>
            <person name="Brown C.T."/>
            <person name="Hug L.A."/>
            <person name="Sharon I."/>
            <person name="Castelle C.J."/>
            <person name="Probst A.J."/>
            <person name="Thomas B.C."/>
            <person name="Singh A."/>
            <person name="Wilkins M.J."/>
            <person name="Karaoz U."/>
            <person name="Brodie E.L."/>
            <person name="Williams K.H."/>
            <person name="Hubbard S.S."/>
            <person name="Banfield J.F."/>
        </authorList>
    </citation>
    <scope>NUCLEOTIDE SEQUENCE [LARGE SCALE GENOMIC DNA]</scope>
</reference>
<proteinExistence type="predicted"/>
<evidence type="ECO:0000313" key="2">
    <source>
        <dbReference type="EMBL" id="OGG41692.1"/>
    </source>
</evidence>
<dbReference type="Proteomes" id="UP000176996">
    <property type="component" value="Unassembled WGS sequence"/>
</dbReference>
<sequence length="275" mass="31107">QNIFMKIHIVEKELSYVMGGIFFEVQNELGRFCKERQYGNVLERKLQERDISYKRELPLPIQDRVSNFIDFLIEDKILVDLKAKPILTRDDFSQMKRYLHVSQLELGLVVNFRDRYLKPKRVLNSKSFVDSDKFVVSGVSGQAMLVTMLFISGLILTSTIIAGLLVFYQVRQSVDTESSARAIFAADAGTEASLYCYRHVFHPGEDETVDLNTVCSKTNQALTGLPGSPKYSTTLEFKGADPLNPEGFYVTSEGVTGSAGRSTRRVLQTFFKIKS</sequence>
<evidence type="ECO:0000313" key="3">
    <source>
        <dbReference type="Proteomes" id="UP000176996"/>
    </source>
</evidence>
<keyword evidence="1" id="KW-0812">Transmembrane</keyword>
<organism evidence="2 3">
    <name type="scientific">Candidatus Jorgensenbacteria bacterium RIFCSPLOWO2_01_FULL_45_25b</name>
    <dbReference type="NCBI Taxonomy" id="1798471"/>
    <lineage>
        <taxon>Bacteria</taxon>
        <taxon>Candidatus Joergenseniibacteriota</taxon>
    </lineage>
</organism>
<name>A0A1F6BY45_9BACT</name>
<dbReference type="STRING" id="1798471.A3A21_03730"/>
<protein>
    <recommendedName>
        <fullName evidence="4">GxxExxY protein</fullName>
    </recommendedName>
</protein>
<dbReference type="AlphaFoldDB" id="A0A1F6BY45"/>